<keyword evidence="21" id="KW-1185">Reference proteome</keyword>
<dbReference type="PROSITE" id="PS50262">
    <property type="entry name" value="G_PROTEIN_RECEP_F1_2"/>
    <property type="match status" value="1"/>
</dbReference>
<organism evidence="20 21">
    <name type="scientific">Leptobrachium leishanense</name>
    <name type="common">Leishan spiny toad</name>
    <dbReference type="NCBI Taxonomy" id="445787"/>
    <lineage>
        <taxon>Eukaryota</taxon>
        <taxon>Metazoa</taxon>
        <taxon>Chordata</taxon>
        <taxon>Craniata</taxon>
        <taxon>Vertebrata</taxon>
        <taxon>Euteleostomi</taxon>
        <taxon>Amphibia</taxon>
        <taxon>Batrachia</taxon>
        <taxon>Anura</taxon>
        <taxon>Pelobatoidea</taxon>
        <taxon>Megophryidae</taxon>
        <taxon>Leptobrachium</taxon>
    </lineage>
</organism>
<dbReference type="OrthoDB" id="9946013at2759"/>
<evidence type="ECO:0000259" key="19">
    <source>
        <dbReference type="PROSITE" id="PS50262"/>
    </source>
</evidence>
<evidence type="ECO:0000256" key="12">
    <source>
        <dbReference type="ARBA" id="ARBA00023180"/>
    </source>
</evidence>
<dbReference type="GO" id="GO:0016493">
    <property type="term" value="F:C-C chemokine receptor activity"/>
    <property type="evidence" value="ECO:0007669"/>
    <property type="project" value="TreeGrafter"/>
</dbReference>
<evidence type="ECO:0000256" key="14">
    <source>
        <dbReference type="ARBA" id="ARBA00025505"/>
    </source>
</evidence>
<keyword evidence="6 17" id="KW-0812">Transmembrane</keyword>
<keyword evidence="13 17" id="KW-0807">Transducer</keyword>
<accession>A0A8C5QWD2</accession>
<dbReference type="GO" id="GO:0019722">
    <property type="term" value="P:calcium-mediated signaling"/>
    <property type="evidence" value="ECO:0007669"/>
    <property type="project" value="TreeGrafter"/>
</dbReference>
<keyword evidence="4" id="KW-0145">Chemotaxis</keyword>
<feature type="transmembrane region" description="Helical" evidence="18">
    <location>
        <begin position="165"/>
        <end position="184"/>
    </location>
</feature>
<evidence type="ECO:0000256" key="4">
    <source>
        <dbReference type="ARBA" id="ARBA00022500"/>
    </source>
</evidence>
<dbReference type="PRINTS" id="PR00427">
    <property type="entry name" value="INTRLEUKIN8R"/>
</dbReference>
<comment type="function">
    <text evidence="14">Receptor for interleukin-8 which is a powerful neutrophil chemotactic factor. Binding of IL-8 to the receptor causes activation of neutrophils. This response is mediated via a G-protein that activates a phosphatidylinositol-calcium second messenger system. Binds to IL-8 with high affinity. Also binds with high affinity to CXCL3, GRO/MGSA and NAP-2.</text>
</comment>
<evidence type="ECO:0000256" key="13">
    <source>
        <dbReference type="ARBA" id="ARBA00023224"/>
    </source>
</evidence>
<evidence type="ECO:0000256" key="18">
    <source>
        <dbReference type="SAM" id="Phobius"/>
    </source>
</evidence>
<name>A0A8C5QWD2_9ANUR</name>
<dbReference type="GeneTree" id="ENSGT01050000244848"/>
<evidence type="ECO:0000256" key="3">
    <source>
        <dbReference type="ARBA" id="ARBA00022475"/>
    </source>
</evidence>
<evidence type="ECO:0000256" key="16">
    <source>
        <dbReference type="ARBA" id="ARBA00034130"/>
    </source>
</evidence>
<comment type="subunit">
    <text evidence="16">Interacts with IL8. Interacts with GNAI2.</text>
</comment>
<dbReference type="SUPFAM" id="SSF81321">
    <property type="entry name" value="Family A G protein-coupled receptor-like"/>
    <property type="match status" value="1"/>
</dbReference>
<dbReference type="InterPro" id="IPR050119">
    <property type="entry name" value="CCR1-9-like"/>
</dbReference>
<dbReference type="GO" id="GO:0042119">
    <property type="term" value="P:neutrophil activation"/>
    <property type="evidence" value="ECO:0007669"/>
    <property type="project" value="Ensembl"/>
</dbReference>
<evidence type="ECO:0000256" key="5">
    <source>
        <dbReference type="ARBA" id="ARBA00022553"/>
    </source>
</evidence>
<dbReference type="Pfam" id="PF00001">
    <property type="entry name" value="7tm_1"/>
    <property type="match status" value="1"/>
</dbReference>
<dbReference type="PANTHER" id="PTHR10489:SF689">
    <property type="entry name" value="C-X-C CHEMOKINE RECEPTOR TYPE 2"/>
    <property type="match status" value="1"/>
</dbReference>
<keyword evidence="12" id="KW-0325">Glycoprotein</keyword>
<proteinExistence type="inferred from homology"/>
<dbReference type="PRINTS" id="PR00237">
    <property type="entry name" value="GPCRRHODOPSN"/>
</dbReference>
<keyword evidence="7 18" id="KW-1133">Transmembrane helix</keyword>
<feature type="transmembrane region" description="Helical" evidence="18">
    <location>
        <begin position="286"/>
        <end position="304"/>
    </location>
</feature>
<dbReference type="GO" id="GO:0007204">
    <property type="term" value="P:positive regulation of cytosolic calcium ion concentration"/>
    <property type="evidence" value="ECO:0007669"/>
    <property type="project" value="TreeGrafter"/>
</dbReference>
<keyword evidence="5" id="KW-0597">Phosphoprotein</keyword>
<dbReference type="InterPro" id="IPR000276">
    <property type="entry name" value="GPCR_Rhodpsn"/>
</dbReference>
<evidence type="ECO:0000256" key="1">
    <source>
        <dbReference type="ARBA" id="ARBA00004651"/>
    </source>
</evidence>
<evidence type="ECO:0000256" key="10">
    <source>
        <dbReference type="ARBA" id="ARBA00023157"/>
    </source>
</evidence>
<sequence length="395" mass="45094">MSLLGSGNRNGQHLLFLPYLLNVAIWLIELWGYMALYEDMGDSIVVDGSFFDSFEFTSTYYSYTGIPTFSNAPCTKSPWTINKYVLVLIYTLVFLLNIVGNSLVILVICYNKLKRSTTDVYLLNLAIADILFAFSLPFWATYKVKEWIFGQFMCKAISILQEVNFYSGILLLACISIDRYLAIVHATEAINQKRHWVKFICLGIWLFSLAIAFPTIFFRNVFEAPKIGLVCYENIGHDTEKWMIILRIGRHIIGFIGPMLIMLFCYGFTVKTLYKTKSGQKHKAMKVIFAVVIVFLICWLPYNITVIIDSLMRSGVIRETCELRFHLDNALSVTEVFGFTHSCINPILYAFIGQKFRHSFFRILASKGIISKESLSHYRQGSSVMSTSGNTSTTI</sequence>
<dbReference type="GO" id="GO:0006955">
    <property type="term" value="P:immune response"/>
    <property type="evidence" value="ECO:0007669"/>
    <property type="project" value="TreeGrafter"/>
</dbReference>
<reference evidence="20" key="2">
    <citation type="submission" date="2025-09" db="UniProtKB">
        <authorList>
            <consortium name="Ensembl"/>
        </authorList>
    </citation>
    <scope>IDENTIFICATION</scope>
</reference>
<feature type="transmembrane region" description="Helical" evidence="18">
    <location>
        <begin position="12"/>
        <end position="33"/>
    </location>
</feature>
<feature type="transmembrane region" description="Helical" evidence="18">
    <location>
        <begin position="196"/>
        <end position="218"/>
    </location>
</feature>
<evidence type="ECO:0000256" key="8">
    <source>
        <dbReference type="ARBA" id="ARBA00023040"/>
    </source>
</evidence>
<evidence type="ECO:0000256" key="11">
    <source>
        <dbReference type="ARBA" id="ARBA00023170"/>
    </source>
</evidence>
<dbReference type="GO" id="GO:0009897">
    <property type="term" value="C:external side of plasma membrane"/>
    <property type="evidence" value="ECO:0007669"/>
    <property type="project" value="TreeGrafter"/>
</dbReference>
<dbReference type="InterPro" id="IPR000174">
    <property type="entry name" value="Chemokine_CXCR_1/2"/>
</dbReference>
<keyword evidence="3" id="KW-1003">Cell membrane</keyword>
<dbReference type="GO" id="GO:0016494">
    <property type="term" value="F:C-X-C chemokine receptor activity"/>
    <property type="evidence" value="ECO:0007669"/>
    <property type="project" value="InterPro"/>
</dbReference>
<evidence type="ECO:0000256" key="7">
    <source>
        <dbReference type="ARBA" id="ARBA00022989"/>
    </source>
</evidence>
<dbReference type="GO" id="GO:0019957">
    <property type="term" value="F:C-C chemokine binding"/>
    <property type="evidence" value="ECO:0007669"/>
    <property type="project" value="TreeGrafter"/>
</dbReference>
<evidence type="ECO:0000256" key="2">
    <source>
        <dbReference type="ARBA" id="ARBA00020033"/>
    </source>
</evidence>
<keyword evidence="11 17" id="KW-0675">Receptor</keyword>
<dbReference type="PROSITE" id="PS00237">
    <property type="entry name" value="G_PROTEIN_RECEP_F1_1"/>
    <property type="match status" value="1"/>
</dbReference>
<reference evidence="20" key="1">
    <citation type="submission" date="2025-08" db="UniProtKB">
        <authorList>
            <consortium name="Ensembl"/>
        </authorList>
    </citation>
    <scope>IDENTIFICATION</scope>
</reference>
<evidence type="ECO:0000256" key="6">
    <source>
        <dbReference type="ARBA" id="ARBA00022692"/>
    </source>
</evidence>
<dbReference type="GO" id="GO:0042742">
    <property type="term" value="P:defense response to bacterium"/>
    <property type="evidence" value="ECO:0007669"/>
    <property type="project" value="Ensembl"/>
</dbReference>
<feature type="transmembrane region" description="Helical" evidence="18">
    <location>
        <begin position="252"/>
        <end position="274"/>
    </location>
</feature>
<evidence type="ECO:0000256" key="9">
    <source>
        <dbReference type="ARBA" id="ARBA00023136"/>
    </source>
</evidence>
<feature type="domain" description="G-protein coupled receptors family 1 profile" evidence="19">
    <location>
        <begin position="100"/>
        <end position="349"/>
    </location>
</feature>
<dbReference type="AlphaFoldDB" id="A0A8C5QWD2"/>
<dbReference type="GO" id="GO:0051916">
    <property type="term" value="F:granulocyte colony-stimulating factor binding"/>
    <property type="evidence" value="ECO:0007669"/>
    <property type="project" value="Ensembl"/>
</dbReference>
<feature type="transmembrane region" description="Helical" evidence="18">
    <location>
        <begin position="121"/>
        <end position="140"/>
    </location>
</feature>
<dbReference type="CDD" id="cd15178">
    <property type="entry name" value="7tmA_CXCR1_2"/>
    <property type="match status" value="1"/>
</dbReference>
<evidence type="ECO:0000313" key="20">
    <source>
        <dbReference type="Ensembl" id="ENSLLEP00000042598.1"/>
    </source>
</evidence>
<dbReference type="Gene3D" id="1.20.1070.10">
    <property type="entry name" value="Rhodopsin 7-helix transmembrane proteins"/>
    <property type="match status" value="1"/>
</dbReference>
<feature type="transmembrane region" description="Helical" evidence="18">
    <location>
        <begin position="87"/>
        <end position="109"/>
    </location>
</feature>
<dbReference type="PANTHER" id="PTHR10489">
    <property type="entry name" value="CELL ADHESION MOLECULE"/>
    <property type="match status" value="1"/>
</dbReference>
<evidence type="ECO:0000256" key="17">
    <source>
        <dbReference type="RuleBase" id="RU000688"/>
    </source>
</evidence>
<dbReference type="GO" id="GO:0002523">
    <property type="term" value="P:leukocyte migration involved in inflammatory response"/>
    <property type="evidence" value="ECO:0007669"/>
    <property type="project" value="Ensembl"/>
</dbReference>
<dbReference type="GO" id="GO:0030593">
    <property type="term" value="P:neutrophil chemotaxis"/>
    <property type="evidence" value="ECO:0007669"/>
    <property type="project" value="TreeGrafter"/>
</dbReference>
<evidence type="ECO:0000313" key="21">
    <source>
        <dbReference type="Proteomes" id="UP000694569"/>
    </source>
</evidence>
<dbReference type="InterPro" id="IPR017452">
    <property type="entry name" value="GPCR_Rhodpsn_7TM"/>
</dbReference>
<dbReference type="GO" id="GO:0090594">
    <property type="term" value="P:inflammatory response to wounding"/>
    <property type="evidence" value="ECO:0007669"/>
    <property type="project" value="Ensembl"/>
</dbReference>
<keyword evidence="10" id="KW-1015">Disulfide bond</keyword>
<keyword evidence="8 17" id="KW-0297">G-protein coupled receptor</keyword>
<dbReference type="Proteomes" id="UP000694569">
    <property type="component" value="Unplaced"/>
</dbReference>
<dbReference type="Ensembl" id="ENSLLET00000044302.1">
    <property type="protein sequence ID" value="ENSLLEP00000042598.1"/>
    <property type="gene ID" value="ENSLLEG00000027107.1"/>
</dbReference>
<evidence type="ECO:0000256" key="15">
    <source>
        <dbReference type="ARBA" id="ARBA00033468"/>
    </source>
</evidence>
<protein>
    <recommendedName>
        <fullName evidence="2">C-X-C chemokine receptor type 2</fullName>
    </recommendedName>
    <alternativeName>
        <fullName evidence="15">High affinity interleukin-8 receptor B</fullName>
    </alternativeName>
</protein>
<comment type="subcellular location">
    <subcellularLocation>
        <location evidence="1">Cell membrane</location>
        <topology evidence="1">Multi-pass membrane protein</topology>
    </subcellularLocation>
</comment>
<comment type="similarity">
    <text evidence="17">Belongs to the G-protein coupled receptor 1 family.</text>
</comment>
<keyword evidence="9 18" id="KW-0472">Membrane</keyword>